<evidence type="ECO:0000313" key="1">
    <source>
        <dbReference type="EMBL" id="MBW0502446.1"/>
    </source>
</evidence>
<protein>
    <submittedName>
        <fullName evidence="1">Uncharacterized protein</fullName>
    </submittedName>
</protein>
<accession>A0A9Q3DL38</accession>
<dbReference type="Proteomes" id="UP000765509">
    <property type="component" value="Unassembled WGS sequence"/>
</dbReference>
<comment type="caution">
    <text evidence="1">The sequence shown here is derived from an EMBL/GenBank/DDBJ whole genome shotgun (WGS) entry which is preliminary data.</text>
</comment>
<organism evidence="1 2">
    <name type="scientific">Austropuccinia psidii MF-1</name>
    <dbReference type="NCBI Taxonomy" id="1389203"/>
    <lineage>
        <taxon>Eukaryota</taxon>
        <taxon>Fungi</taxon>
        <taxon>Dikarya</taxon>
        <taxon>Basidiomycota</taxon>
        <taxon>Pucciniomycotina</taxon>
        <taxon>Pucciniomycetes</taxon>
        <taxon>Pucciniales</taxon>
        <taxon>Sphaerophragmiaceae</taxon>
        <taxon>Austropuccinia</taxon>
    </lineage>
</organism>
<evidence type="ECO:0000313" key="2">
    <source>
        <dbReference type="Proteomes" id="UP000765509"/>
    </source>
</evidence>
<dbReference type="EMBL" id="AVOT02016825">
    <property type="protein sequence ID" value="MBW0502446.1"/>
    <property type="molecule type" value="Genomic_DNA"/>
</dbReference>
<sequence length="183" mass="20463">MGKTPSQFLFTESQSSTNAWPIGHIINPRPFYRSWRGMALWPFWAIFNLTNPQANTPKFEPGGHPLFQGPLAPLAQGPKAPGLAISLKTQAMASGNHQRTPATLNKEFSIKIKETSGQVCGNQEWCIYGIIYHYAPFFLGNSIVKFSGLHYAISNKVPRPITHFKRRLQPLGLTIHGSYQKTI</sequence>
<proteinExistence type="predicted"/>
<reference evidence="1" key="1">
    <citation type="submission" date="2021-03" db="EMBL/GenBank/DDBJ databases">
        <title>Draft genome sequence of rust myrtle Austropuccinia psidii MF-1, a brazilian biotype.</title>
        <authorList>
            <person name="Quecine M.C."/>
            <person name="Pachon D.M.R."/>
            <person name="Bonatelli M.L."/>
            <person name="Correr F.H."/>
            <person name="Franceschini L.M."/>
            <person name="Leite T.F."/>
            <person name="Margarido G.R.A."/>
            <person name="Almeida C.A."/>
            <person name="Ferrarezi J.A."/>
            <person name="Labate C.A."/>
        </authorList>
    </citation>
    <scope>NUCLEOTIDE SEQUENCE</scope>
    <source>
        <strain evidence="1">MF-1</strain>
    </source>
</reference>
<dbReference type="AlphaFoldDB" id="A0A9Q3DL38"/>
<gene>
    <name evidence="1" type="ORF">O181_042161</name>
</gene>
<name>A0A9Q3DL38_9BASI</name>
<keyword evidence="2" id="KW-1185">Reference proteome</keyword>